<sequence>MNTISDLLSYDVEAYLKQHENKDLLRFITCGSVDDGKSTLIGRLLYDNQMIFEDQLSAIQKDSKKYNTTDQEFDLALLVDGLQSEREQGITIDVAYRYFTTDQRKFIIADTPGHEQYTRNMATGASTSDLAIILIDARHGVQTQTRRHSFICSLLGIKHAIIAVNKMDTVDYSQQRYQSIKKEYRKFAKELNFESIQFVPVSALHGDNVVFPSQNMSWYPGSTLMRLLNSAKTTKSKEEGEFRFPVQYVNRPNLDFRGFCGTVVSGEVRVGDRIQVLPSGKESKVKSIVTFDGDLTSSYAGQAVTLTLEDEVDISRGDILVRPDQQPHYSNAVSSNVVWMNEDALQLNREYLIKLGTKTVTGQVSKIEHRVDVNSMQKLEANQLNLNEIGLCHLNLNEKVVFDAYDNNRITGAFIIIDRLTNATVGAGMIEGALESKRQPSHEYSEFELELNQLVRKHFPHWDAKDLLSKG</sequence>
<dbReference type="InterPro" id="IPR044139">
    <property type="entry name" value="CysN_NoDQ_III"/>
</dbReference>
<evidence type="ECO:0000256" key="9">
    <source>
        <dbReference type="HAMAP-Rule" id="MF_00062"/>
    </source>
</evidence>
<comment type="pathway">
    <text evidence="1 9">Sulfur metabolism; hydrogen sulfide biosynthesis; sulfite from sulfate: step 1/3.</text>
</comment>
<dbReference type="InterPro" id="IPR027417">
    <property type="entry name" value="P-loop_NTPase"/>
</dbReference>
<evidence type="ECO:0000313" key="12">
    <source>
        <dbReference type="Proteomes" id="UP000318242"/>
    </source>
</evidence>
<dbReference type="GO" id="GO:0004781">
    <property type="term" value="F:sulfate adenylyltransferase (ATP) activity"/>
    <property type="evidence" value="ECO:0007669"/>
    <property type="project" value="UniProtKB-UniRule"/>
</dbReference>
<evidence type="ECO:0000259" key="10">
    <source>
        <dbReference type="PROSITE" id="PS51722"/>
    </source>
</evidence>
<protein>
    <recommendedName>
        <fullName evidence="9">Sulfate adenylyltransferase subunit 1</fullName>
        <ecNumber evidence="9">2.7.7.4</ecNumber>
    </recommendedName>
    <alternativeName>
        <fullName evidence="9">ATP-sulfurylase large subunit</fullName>
    </alternativeName>
    <alternativeName>
        <fullName evidence="9">Sulfate adenylate transferase</fullName>
        <shortName evidence="9">SAT</shortName>
    </alternativeName>
</protein>
<dbReference type="GO" id="GO:0003924">
    <property type="term" value="F:GTPase activity"/>
    <property type="evidence" value="ECO:0007669"/>
    <property type="project" value="InterPro"/>
</dbReference>
<evidence type="ECO:0000256" key="7">
    <source>
        <dbReference type="ARBA" id="ARBA00055271"/>
    </source>
</evidence>
<organism evidence="11 12">
    <name type="scientific">Vibrio comitans NBRC 102076</name>
    <dbReference type="NCBI Taxonomy" id="1219078"/>
    <lineage>
        <taxon>Bacteria</taxon>
        <taxon>Pseudomonadati</taxon>
        <taxon>Pseudomonadota</taxon>
        <taxon>Gammaproteobacteria</taxon>
        <taxon>Vibrionales</taxon>
        <taxon>Vibrionaceae</taxon>
        <taxon>Vibrio</taxon>
    </lineage>
</organism>
<dbReference type="InterPro" id="IPR011779">
    <property type="entry name" value="SO4_adenylTrfase_lsu"/>
</dbReference>
<dbReference type="NCBIfam" id="TIGR02034">
    <property type="entry name" value="CysN"/>
    <property type="match status" value="1"/>
</dbReference>
<accession>A0A4Y3ISI9</accession>
<dbReference type="Gene3D" id="2.40.30.10">
    <property type="entry name" value="Translation factors"/>
    <property type="match status" value="2"/>
</dbReference>
<evidence type="ECO:0000256" key="2">
    <source>
        <dbReference type="ARBA" id="ARBA00022679"/>
    </source>
</evidence>
<dbReference type="InterPro" id="IPR054696">
    <property type="entry name" value="GTP-eEF1A_C"/>
</dbReference>
<dbReference type="InterPro" id="IPR005225">
    <property type="entry name" value="Small_GTP-bd"/>
</dbReference>
<feature type="domain" description="Tr-type G" evidence="10">
    <location>
        <begin position="22"/>
        <end position="237"/>
    </location>
</feature>
<name>A0A4Y3ISI9_9VIBR</name>
<dbReference type="PROSITE" id="PS51722">
    <property type="entry name" value="G_TR_2"/>
    <property type="match status" value="1"/>
</dbReference>
<dbReference type="OrthoDB" id="9804504at2"/>
<feature type="binding site" evidence="9">
    <location>
        <begin position="165"/>
        <end position="168"/>
    </location>
    <ligand>
        <name>GTP</name>
        <dbReference type="ChEBI" id="CHEBI:37565"/>
    </ligand>
</feature>
<dbReference type="SUPFAM" id="SSF50465">
    <property type="entry name" value="EF-Tu/eEF-1alpha/eIF2-gamma C-terminal domain"/>
    <property type="match status" value="1"/>
</dbReference>
<dbReference type="GO" id="GO:0005524">
    <property type="term" value="F:ATP binding"/>
    <property type="evidence" value="ECO:0007669"/>
    <property type="project" value="UniProtKB-KW"/>
</dbReference>
<keyword evidence="5 9" id="KW-0067">ATP-binding</keyword>
<keyword evidence="6 9" id="KW-0342">GTP-binding</keyword>
<evidence type="ECO:0000256" key="1">
    <source>
        <dbReference type="ARBA" id="ARBA00005048"/>
    </source>
</evidence>
<dbReference type="InterPro" id="IPR031157">
    <property type="entry name" value="G_TR_CS"/>
</dbReference>
<proteinExistence type="inferred from homology"/>
<dbReference type="CDD" id="cd04166">
    <property type="entry name" value="CysN_ATPS"/>
    <property type="match status" value="1"/>
</dbReference>
<dbReference type="InterPro" id="IPR000795">
    <property type="entry name" value="T_Tr_GTP-bd_dom"/>
</dbReference>
<dbReference type="NCBIfam" id="NF003478">
    <property type="entry name" value="PRK05124.1"/>
    <property type="match status" value="1"/>
</dbReference>
<dbReference type="HAMAP" id="MF_00062">
    <property type="entry name" value="Sulf_adenylyltr_sub1"/>
    <property type="match status" value="1"/>
</dbReference>
<dbReference type="Pfam" id="PF03144">
    <property type="entry name" value="GTP_EFTU_D2"/>
    <property type="match status" value="1"/>
</dbReference>
<comment type="catalytic activity">
    <reaction evidence="9">
        <text>sulfate + ATP + H(+) = adenosine 5'-phosphosulfate + diphosphate</text>
        <dbReference type="Rhea" id="RHEA:18133"/>
        <dbReference type="ChEBI" id="CHEBI:15378"/>
        <dbReference type="ChEBI" id="CHEBI:16189"/>
        <dbReference type="ChEBI" id="CHEBI:30616"/>
        <dbReference type="ChEBI" id="CHEBI:33019"/>
        <dbReference type="ChEBI" id="CHEBI:58243"/>
        <dbReference type="EC" id="2.7.7.4"/>
    </reaction>
</comment>
<keyword evidence="3 9" id="KW-0548">Nucleotidyltransferase</keyword>
<reference evidence="11 12" key="1">
    <citation type="submission" date="2019-06" db="EMBL/GenBank/DDBJ databases">
        <title>Whole genome shotgun sequence of Vibrio comitans NBRC 102076.</title>
        <authorList>
            <person name="Hosoyama A."/>
            <person name="Uohara A."/>
            <person name="Ohji S."/>
            <person name="Ichikawa N."/>
        </authorList>
    </citation>
    <scope>NUCLEOTIDE SEQUENCE [LARGE SCALE GENOMIC DNA]</scope>
    <source>
        <strain evidence="11 12">NBRC 102076</strain>
    </source>
</reference>
<comment type="similarity">
    <text evidence="9">Belongs to the TRAFAC class translation factor GTPase superfamily. Classic translation factor GTPase family. CysN/NodQ subfamily.</text>
</comment>
<feature type="binding site" evidence="9">
    <location>
        <begin position="110"/>
        <end position="114"/>
    </location>
    <ligand>
        <name>GTP</name>
        <dbReference type="ChEBI" id="CHEBI:37565"/>
    </ligand>
</feature>
<evidence type="ECO:0000313" key="11">
    <source>
        <dbReference type="EMBL" id="GEA62015.1"/>
    </source>
</evidence>
<keyword evidence="2 9" id="KW-0808">Transferase</keyword>
<dbReference type="NCBIfam" id="NF004035">
    <property type="entry name" value="PRK05506.1"/>
    <property type="match status" value="1"/>
</dbReference>
<dbReference type="RefSeq" id="WP_141272439.1">
    <property type="nucleotide sequence ID" value="NZ_BJLH01000015.1"/>
</dbReference>
<dbReference type="UniPathway" id="UPA00140">
    <property type="reaction ID" value="UER00204"/>
</dbReference>
<comment type="subunit">
    <text evidence="8">Heterodimer composed of CysD, the smaller subunit, and CysNC.</text>
</comment>
<dbReference type="InterPro" id="IPR044138">
    <property type="entry name" value="CysN_II"/>
</dbReference>
<dbReference type="GO" id="GO:0005525">
    <property type="term" value="F:GTP binding"/>
    <property type="evidence" value="ECO:0007669"/>
    <property type="project" value="UniProtKB-UniRule"/>
</dbReference>
<dbReference type="Pfam" id="PF00009">
    <property type="entry name" value="GTP_EFTU"/>
    <property type="match status" value="1"/>
</dbReference>
<evidence type="ECO:0000256" key="6">
    <source>
        <dbReference type="ARBA" id="ARBA00023134"/>
    </source>
</evidence>
<dbReference type="EMBL" id="BJLH01000015">
    <property type="protein sequence ID" value="GEA62015.1"/>
    <property type="molecule type" value="Genomic_DNA"/>
</dbReference>
<dbReference type="Gene3D" id="3.40.50.300">
    <property type="entry name" value="P-loop containing nucleotide triphosphate hydrolases"/>
    <property type="match status" value="1"/>
</dbReference>
<dbReference type="CDD" id="cd04095">
    <property type="entry name" value="CysN_NoDQ_III"/>
    <property type="match status" value="1"/>
</dbReference>
<dbReference type="NCBIfam" id="TIGR00231">
    <property type="entry name" value="small_GTP"/>
    <property type="match status" value="1"/>
</dbReference>
<dbReference type="InterPro" id="IPR050100">
    <property type="entry name" value="TRAFAC_GTPase_members"/>
</dbReference>
<dbReference type="FunFam" id="2.40.30.10:FF:000027">
    <property type="entry name" value="Sulfate adenylyltransferase subunit 1"/>
    <property type="match status" value="1"/>
</dbReference>
<keyword evidence="12" id="KW-1185">Reference proteome</keyword>
<dbReference type="AlphaFoldDB" id="A0A4Y3ISI9"/>
<dbReference type="SUPFAM" id="SSF52540">
    <property type="entry name" value="P-loop containing nucleoside triphosphate hydrolases"/>
    <property type="match status" value="1"/>
</dbReference>
<evidence type="ECO:0000256" key="5">
    <source>
        <dbReference type="ARBA" id="ARBA00022840"/>
    </source>
</evidence>
<dbReference type="FunFam" id="3.40.50.300:FF:000119">
    <property type="entry name" value="Sulfate adenylyltransferase subunit 1"/>
    <property type="match status" value="1"/>
</dbReference>
<dbReference type="InterPro" id="IPR009000">
    <property type="entry name" value="Transl_B-barrel_sf"/>
</dbReference>
<keyword evidence="4 9" id="KW-0547">Nucleotide-binding</keyword>
<dbReference type="InterPro" id="IPR041757">
    <property type="entry name" value="CysN_GTP-bd"/>
</dbReference>
<dbReference type="CDD" id="cd03695">
    <property type="entry name" value="CysN_NodQ_II"/>
    <property type="match status" value="1"/>
</dbReference>
<dbReference type="GO" id="GO:0070814">
    <property type="term" value="P:hydrogen sulfide biosynthetic process"/>
    <property type="evidence" value="ECO:0007669"/>
    <property type="project" value="UniProtKB-UniRule"/>
</dbReference>
<dbReference type="Proteomes" id="UP000318242">
    <property type="component" value="Unassembled WGS sequence"/>
</dbReference>
<dbReference type="SUPFAM" id="SSF50447">
    <property type="entry name" value="Translation proteins"/>
    <property type="match status" value="1"/>
</dbReference>
<dbReference type="InterPro" id="IPR004161">
    <property type="entry name" value="EFTu-like_2"/>
</dbReference>
<dbReference type="EC" id="2.7.7.4" evidence="9"/>
<comment type="function">
    <text evidence="7 9">With CysD forms the ATP sulfurylase (ATPS) that catalyzes the adenylation of sulfate producing adenosine 5'-phosphosulfate (APS) and diphosphate, the first enzymatic step in sulfur assimilation pathway. APS synthesis involves the formation of a high-energy phosphoric-sulfuric acid anhydride bond driven by GTP hydrolysis by CysN coupled to ATP hydrolysis by CysD.</text>
</comment>
<gene>
    <name evidence="9 11" type="primary">cysN</name>
    <name evidence="11" type="ORF">VCO01S_32080</name>
</gene>
<evidence type="ECO:0000256" key="3">
    <source>
        <dbReference type="ARBA" id="ARBA00022695"/>
    </source>
</evidence>
<dbReference type="PANTHER" id="PTHR23115">
    <property type="entry name" value="TRANSLATION FACTOR"/>
    <property type="match status" value="1"/>
</dbReference>
<comment type="caution">
    <text evidence="11">The sequence shown here is derived from an EMBL/GenBank/DDBJ whole genome shotgun (WGS) entry which is preliminary data.</text>
</comment>
<dbReference type="GO" id="GO:0000103">
    <property type="term" value="P:sulfate assimilation"/>
    <property type="evidence" value="ECO:0007669"/>
    <property type="project" value="UniProtKB-UniRule"/>
</dbReference>
<dbReference type="PRINTS" id="PR00315">
    <property type="entry name" value="ELONGATNFCT"/>
</dbReference>
<dbReference type="PROSITE" id="PS00301">
    <property type="entry name" value="G_TR_1"/>
    <property type="match status" value="1"/>
</dbReference>
<evidence type="ECO:0000256" key="4">
    <source>
        <dbReference type="ARBA" id="ARBA00022741"/>
    </source>
</evidence>
<feature type="binding site" evidence="9">
    <location>
        <begin position="31"/>
        <end position="38"/>
    </location>
    <ligand>
        <name>GTP</name>
        <dbReference type="ChEBI" id="CHEBI:37565"/>
    </ligand>
</feature>
<dbReference type="InterPro" id="IPR009001">
    <property type="entry name" value="Transl_elong_EF1A/Init_IF2_C"/>
</dbReference>
<evidence type="ECO:0000256" key="8">
    <source>
        <dbReference type="ARBA" id="ARBA00062688"/>
    </source>
</evidence>
<dbReference type="Pfam" id="PF22594">
    <property type="entry name" value="GTP-eEF1A_C"/>
    <property type="match status" value="1"/>
</dbReference>